<dbReference type="InterPro" id="IPR011041">
    <property type="entry name" value="Quinoprot_gluc/sorb_DH_b-prop"/>
</dbReference>
<dbReference type="Gene3D" id="2.120.10.80">
    <property type="entry name" value="Kelch-type beta propeller"/>
    <property type="match status" value="2"/>
</dbReference>
<feature type="domain" description="Glucose/Sorbosone dehydrogenase" evidence="1">
    <location>
        <begin position="394"/>
        <end position="763"/>
    </location>
</feature>
<dbReference type="EMBL" id="JACJSG010000021">
    <property type="protein sequence ID" value="MBD2502153.1"/>
    <property type="molecule type" value="Genomic_DNA"/>
</dbReference>
<dbReference type="RefSeq" id="WP_190474137.1">
    <property type="nucleotide sequence ID" value="NZ_JACJSG010000021.1"/>
</dbReference>
<keyword evidence="3" id="KW-1185">Reference proteome</keyword>
<dbReference type="InterPro" id="IPR015915">
    <property type="entry name" value="Kelch-typ_b-propeller"/>
</dbReference>
<protein>
    <submittedName>
        <fullName evidence="2">PQQ-dependent sugar dehydrogenase</fullName>
    </submittedName>
</protein>
<evidence type="ECO:0000313" key="2">
    <source>
        <dbReference type="EMBL" id="MBD2502153.1"/>
    </source>
</evidence>
<evidence type="ECO:0000259" key="1">
    <source>
        <dbReference type="Pfam" id="PF07995"/>
    </source>
</evidence>
<dbReference type="InterPro" id="IPR006652">
    <property type="entry name" value="Kelch_1"/>
</dbReference>
<dbReference type="Pfam" id="PF24681">
    <property type="entry name" value="Kelch_KLHDC2_KLHL20_DRC7"/>
    <property type="match status" value="1"/>
</dbReference>
<dbReference type="InterPro" id="IPR011042">
    <property type="entry name" value="6-blade_b-propeller_TolB-like"/>
</dbReference>
<dbReference type="InterPro" id="IPR012938">
    <property type="entry name" value="Glc/Sorbosone_DH"/>
</dbReference>
<organism evidence="2 3">
    <name type="scientific">Anabaena azotica FACHB-119</name>
    <dbReference type="NCBI Taxonomy" id="947527"/>
    <lineage>
        <taxon>Bacteria</taxon>
        <taxon>Bacillati</taxon>
        <taxon>Cyanobacteriota</taxon>
        <taxon>Cyanophyceae</taxon>
        <taxon>Nostocales</taxon>
        <taxon>Nostocaceae</taxon>
        <taxon>Anabaena</taxon>
        <taxon>Anabaena azotica</taxon>
    </lineage>
</organism>
<proteinExistence type="predicted"/>
<dbReference type="Proteomes" id="UP000661112">
    <property type="component" value="Unassembled WGS sequence"/>
</dbReference>
<sequence>MPELLLSLFADRSNPVPFTGQSVNGKIYVFVSGTEISQVSFYLDDPDRISPPRQVVNLSPYDFALTAANGQANPFDTKTIANGSHTITAVISLSGGETQVINGIFTVNQQQESCSFISPLACTQVRVTGAYNLNFDGSGGGIKDKNGVGTGFTMIDPPTKPGNPNPNPDVPGYWAEKLQVDTTNKKLKITTTSGLNVRDVNSLDNALGVGLNLPSQTIEIKTTLSALVAAPGGFAQAGLWFGQATGSGRGTSQDNYIKLVVISPKVGVYQVEALLEKQGVVVSNKTANLAANTSSVTLSLLLNPQTQTVTAQYQIGNNKQTLFTFTNVPPEWFSFDQAGIEPNVKTRSFGGIFASHRNAPNPIIFTFDSFSVTEQANVVVGSNFNFGRWSFPVNQPTAMVLGQDGRLYVTELLGTIHAFRLNYETQTVIDEQIIDTIRTSQGNVPRLTLGIDTDPASTPDNVILWVAHSDGKILPNGTFDGAVNSGIVSRLSGTGFATIENVITGLPRAIANHATNSIHFGPDGKLYLAQGGNTGAGAPNTAPSEFGDRPEQPLSAALLVADVNAPGFQGSCATPIGQFGIPETCNVQVYASGLRNSYDFVWHSNGSLYATDNGLGVTGTIPPSPAPNCTGLSPLTLNPGKQPDLLLKVEQGKYYGHPNPYRNQCVFKNGTFQGVTPLANYQPPLATLGENLSANGIIEYTANNFFGQLKGQLLIANFSLGDNITRIKLSPDGLSVVESATLASQFTEPLPLETDAQGNIYVGEFNGNKVTVLVPLGAWITKQPVPNAILDAGGAAVDGKLYMVGGKTATTYISTLYIYNPATDSWTSGPNLPGPAVENPAVVEYNGKLYIFGGSTQPFSGAVTNSAVFDPTTSTWTSIAPMTTGRGGATAGVLNDHIYVVGGLDAGGASLASVEVYNIATNTWNTATPMATPRDNPGSAVVAGKLYIFGGRTREANGTTVNGTLATVEIYDPTTNSWSAGAQMPTGRRAMSVGTLNNRIQVIGGEITNTGGVFSQNEEYNPTTNSWRTLTPAKTPRHGAATATINNVIYIAGGHAGGSSLSNVTEGFAF</sequence>
<name>A0ABR8D6T2_9NOST</name>
<reference evidence="2 3" key="1">
    <citation type="journal article" date="2020" name="ISME J.">
        <title>Comparative genomics reveals insights into cyanobacterial evolution and habitat adaptation.</title>
        <authorList>
            <person name="Chen M.Y."/>
            <person name="Teng W.K."/>
            <person name="Zhao L."/>
            <person name="Hu C.X."/>
            <person name="Zhou Y.K."/>
            <person name="Han B.P."/>
            <person name="Song L.R."/>
            <person name="Shu W.S."/>
        </authorList>
    </citation>
    <scope>NUCLEOTIDE SEQUENCE [LARGE SCALE GENOMIC DNA]</scope>
    <source>
        <strain evidence="2 3">FACHB-119</strain>
    </source>
</reference>
<dbReference type="SUPFAM" id="SSF117281">
    <property type="entry name" value="Kelch motif"/>
    <property type="match status" value="2"/>
</dbReference>
<dbReference type="SUPFAM" id="SSF50952">
    <property type="entry name" value="Soluble quinoprotein glucose dehydrogenase"/>
    <property type="match status" value="1"/>
</dbReference>
<dbReference type="Gene3D" id="2.120.10.30">
    <property type="entry name" value="TolB, C-terminal domain"/>
    <property type="match status" value="1"/>
</dbReference>
<dbReference type="PANTHER" id="PTHR45632:SF26">
    <property type="entry name" value="BTB DOMAIN-CONTAINING PROTEIN"/>
    <property type="match status" value="1"/>
</dbReference>
<evidence type="ECO:0000313" key="3">
    <source>
        <dbReference type="Proteomes" id="UP000661112"/>
    </source>
</evidence>
<dbReference type="PANTHER" id="PTHR45632">
    <property type="entry name" value="LD33804P"/>
    <property type="match status" value="1"/>
</dbReference>
<dbReference type="Pfam" id="PF01344">
    <property type="entry name" value="Kelch_1"/>
    <property type="match status" value="1"/>
</dbReference>
<dbReference type="Pfam" id="PF07995">
    <property type="entry name" value="GSDH"/>
    <property type="match status" value="1"/>
</dbReference>
<gene>
    <name evidence="2" type="ORF">H6G83_16290</name>
</gene>
<dbReference type="SMART" id="SM00612">
    <property type="entry name" value="Kelch"/>
    <property type="match status" value="5"/>
</dbReference>
<accession>A0ABR8D6T2</accession>
<comment type="caution">
    <text evidence="2">The sequence shown here is derived from an EMBL/GenBank/DDBJ whole genome shotgun (WGS) entry which is preliminary data.</text>
</comment>